<dbReference type="PANTHER" id="PTHR27009">
    <property type="entry name" value="RUST RESISTANCE KINASE LR10-RELATED"/>
    <property type="match status" value="1"/>
</dbReference>
<dbReference type="SUPFAM" id="SSF56112">
    <property type="entry name" value="Protein kinase-like (PK-like)"/>
    <property type="match status" value="1"/>
</dbReference>
<dbReference type="PROSITE" id="PS00108">
    <property type="entry name" value="PROTEIN_KINASE_ST"/>
    <property type="match status" value="1"/>
</dbReference>
<evidence type="ECO:0000256" key="1">
    <source>
        <dbReference type="ARBA" id="ARBA00004479"/>
    </source>
</evidence>
<dbReference type="Proteomes" id="UP001210211">
    <property type="component" value="Unassembled WGS sequence"/>
</dbReference>
<evidence type="ECO:0000256" key="2">
    <source>
        <dbReference type="ARBA" id="ARBA00022527"/>
    </source>
</evidence>
<dbReference type="Gene3D" id="1.10.510.10">
    <property type="entry name" value="Transferase(Phosphotransferase) domain 1"/>
    <property type="match status" value="1"/>
</dbReference>
<accession>A0AAD6EUZ9</accession>
<evidence type="ECO:0000256" key="7">
    <source>
        <dbReference type="ARBA" id="ARBA00022777"/>
    </source>
</evidence>
<keyword evidence="4" id="KW-0812">Transmembrane</keyword>
<keyword evidence="3" id="KW-0808">Transferase</keyword>
<dbReference type="AlphaFoldDB" id="A0AAD6EUZ9"/>
<dbReference type="InterPro" id="IPR008271">
    <property type="entry name" value="Ser/Thr_kinase_AS"/>
</dbReference>
<dbReference type="InterPro" id="IPR011009">
    <property type="entry name" value="Kinase-like_dom_sf"/>
</dbReference>
<proteinExistence type="predicted"/>
<dbReference type="InterPro" id="IPR000719">
    <property type="entry name" value="Prot_kinase_dom"/>
</dbReference>
<feature type="domain" description="Protein kinase" evidence="12">
    <location>
        <begin position="26"/>
        <end position="309"/>
    </location>
</feature>
<dbReference type="InterPro" id="IPR001245">
    <property type="entry name" value="Ser-Thr/Tyr_kinase_cat_dom"/>
</dbReference>
<comment type="caution">
    <text evidence="13">The sequence shown here is derived from an EMBL/GenBank/DDBJ whole genome shotgun (WGS) entry which is preliminary data.</text>
</comment>
<dbReference type="PROSITE" id="PS50011">
    <property type="entry name" value="PROTEIN_KINASE_DOM"/>
    <property type="match status" value="1"/>
</dbReference>
<dbReference type="GO" id="GO:0005524">
    <property type="term" value="F:ATP binding"/>
    <property type="evidence" value="ECO:0007669"/>
    <property type="project" value="UniProtKB-KW"/>
</dbReference>
<evidence type="ECO:0000256" key="9">
    <source>
        <dbReference type="ARBA" id="ARBA00022989"/>
    </source>
</evidence>
<evidence type="ECO:0000256" key="5">
    <source>
        <dbReference type="ARBA" id="ARBA00022729"/>
    </source>
</evidence>
<dbReference type="FunFam" id="1.10.510.10:FF:000590">
    <property type="entry name" value="PR5-like receptor kinase"/>
    <property type="match status" value="1"/>
</dbReference>
<keyword evidence="14" id="KW-1185">Reference proteome</keyword>
<keyword evidence="6" id="KW-0547">Nucleotide-binding</keyword>
<protein>
    <recommendedName>
        <fullName evidence="12">Protein kinase domain-containing protein</fullName>
    </recommendedName>
</protein>
<evidence type="ECO:0000256" key="10">
    <source>
        <dbReference type="ARBA" id="ARBA00023136"/>
    </source>
</evidence>
<dbReference type="InterPro" id="IPR045874">
    <property type="entry name" value="LRK10/LRL21-25-like"/>
</dbReference>
<gene>
    <name evidence="13" type="ORF">LUZ61_005881</name>
</gene>
<reference evidence="13 14" key="1">
    <citation type="journal article" date="2022" name="Cell">
        <title>Repeat-based holocentromeres influence genome architecture and karyotype evolution.</title>
        <authorList>
            <person name="Hofstatter P.G."/>
            <person name="Thangavel G."/>
            <person name="Lux T."/>
            <person name="Neumann P."/>
            <person name="Vondrak T."/>
            <person name="Novak P."/>
            <person name="Zhang M."/>
            <person name="Costa L."/>
            <person name="Castellani M."/>
            <person name="Scott A."/>
            <person name="Toegelov H."/>
            <person name="Fuchs J."/>
            <person name="Mata-Sucre Y."/>
            <person name="Dias Y."/>
            <person name="Vanzela A.L.L."/>
            <person name="Huettel B."/>
            <person name="Almeida C.C.S."/>
            <person name="Simkova H."/>
            <person name="Souza G."/>
            <person name="Pedrosa-Harand A."/>
            <person name="Macas J."/>
            <person name="Mayer K.F.X."/>
            <person name="Houben A."/>
            <person name="Marques A."/>
        </authorList>
    </citation>
    <scope>NUCLEOTIDE SEQUENCE [LARGE SCALE GENOMIC DNA]</scope>
    <source>
        <strain evidence="13">RhyTen1mFocal</strain>
    </source>
</reference>
<keyword evidence="7" id="KW-0418">Kinase</keyword>
<comment type="subcellular location">
    <subcellularLocation>
        <location evidence="1">Membrane</location>
        <topology evidence="1">Single-pass type I membrane protein</topology>
    </subcellularLocation>
</comment>
<evidence type="ECO:0000256" key="3">
    <source>
        <dbReference type="ARBA" id="ARBA00022679"/>
    </source>
</evidence>
<keyword evidence="2" id="KW-0723">Serine/threonine-protein kinase</keyword>
<sequence length="338" mass="38812">MDRFLSEVLNERPIKFTSFHLEAFTGNFSEKIESGGFGVVYKGQLPNGILIAVKVLNSNLHKRAEEQFMAEDSTFGRTYHLNLVRLYGFCFEPTVKALVYEYLENGSLEEHLFSMEKKIETDKLFEIAIGTAKGIRYLHEECQQRIIHYDIKPGNVLLTASFSPKVADFGLAKLCDRENTHVTISGARGTPGYAAPELWMPLPVTYKCDVYSFGMLLFEIIGRRRNLNVDLQSQEWYPRWVWQKFDNGELDMVLIVANVEDENRNKVERMCKVALWCVQHRPEERPTMSSVIRMLEGDDEIQAPADPFPHWGMNDLKFMATGSPSSTVYRSRSEAVQM</sequence>
<dbReference type="GO" id="GO:0016020">
    <property type="term" value="C:membrane"/>
    <property type="evidence" value="ECO:0007669"/>
    <property type="project" value="UniProtKB-SubCell"/>
</dbReference>
<name>A0AAD6EUZ9_9POAL</name>
<keyword evidence="9" id="KW-1133">Transmembrane helix</keyword>
<evidence type="ECO:0000313" key="13">
    <source>
        <dbReference type="EMBL" id="KAJ3702176.1"/>
    </source>
</evidence>
<dbReference type="Pfam" id="PF07714">
    <property type="entry name" value="PK_Tyr_Ser-Thr"/>
    <property type="match status" value="1"/>
</dbReference>
<organism evidence="13 14">
    <name type="scientific">Rhynchospora tenuis</name>
    <dbReference type="NCBI Taxonomy" id="198213"/>
    <lineage>
        <taxon>Eukaryota</taxon>
        <taxon>Viridiplantae</taxon>
        <taxon>Streptophyta</taxon>
        <taxon>Embryophyta</taxon>
        <taxon>Tracheophyta</taxon>
        <taxon>Spermatophyta</taxon>
        <taxon>Magnoliopsida</taxon>
        <taxon>Liliopsida</taxon>
        <taxon>Poales</taxon>
        <taxon>Cyperaceae</taxon>
        <taxon>Cyperoideae</taxon>
        <taxon>Rhynchosporeae</taxon>
        <taxon>Rhynchospora</taxon>
    </lineage>
</organism>
<evidence type="ECO:0000256" key="11">
    <source>
        <dbReference type="ARBA" id="ARBA00023180"/>
    </source>
</evidence>
<evidence type="ECO:0000313" key="14">
    <source>
        <dbReference type="Proteomes" id="UP001210211"/>
    </source>
</evidence>
<keyword evidence="10" id="KW-0472">Membrane</keyword>
<keyword evidence="8" id="KW-0067">ATP-binding</keyword>
<keyword evidence="5" id="KW-0732">Signal</keyword>
<dbReference type="GO" id="GO:0004674">
    <property type="term" value="F:protein serine/threonine kinase activity"/>
    <property type="evidence" value="ECO:0007669"/>
    <property type="project" value="UniProtKB-KW"/>
</dbReference>
<evidence type="ECO:0000256" key="4">
    <source>
        <dbReference type="ARBA" id="ARBA00022692"/>
    </source>
</evidence>
<dbReference type="SMART" id="SM00220">
    <property type="entry name" value="S_TKc"/>
    <property type="match status" value="1"/>
</dbReference>
<evidence type="ECO:0000256" key="6">
    <source>
        <dbReference type="ARBA" id="ARBA00022741"/>
    </source>
</evidence>
<evidence type="ECO:0000259" key="12">
    <source>
        <dbReference type="PROSITE" id="PS50011"/>
    </source>
</evidence>
<dbReference type="Gene3D" id="3.30.200.20">
    <property type="entry name" value="Phosphorylase Kinase, domain 1"/>
    <property type="match status" value="1"/>
</dbReference>
<evidence type="ECO:0000256" key="8">
    <source>
        <dbReference type="ARBA" id="ARBA00022840"/>
    </source>
</evidence>
<keyword evidence="11" id="KW-0325">Glycoprotein</keyword>
<dbReference type="EMBL" id="JAMRDG010000001">
    <property type="protein sequence ID" value="KAJ3702176.1"/>
    <property type="molecule type" value="Genomic_DNA"/>
</dbReference>